<dbReference type="Gene3D" id="1.25.10.10">
    <property type="entry name" value="Leucine-rich Repeat Variant"/>
    <property type="match status" value="2"/>
</dbReference>
<dbReference type="InterPro" id="IPR038905">
    <property type="entry name" value="ARMC2"/>
</dbReference>
<dbReference type="RefSeq" id="XP_006815976.1">
    <property type="nucleotide sequence ID" value="XM_006815913.1"/>
</dbReference>
<evidence type="ECO:0000256" key="1">
    <source>
        <dbReference type="SAM" id="MobiDB-lite"/>
    </source>
</evidence>
<dbReference type="SMART" id="SM00185">
    <property type="entry name" value="ARM"/>
    <property type="match status" value="4"/>
</dbReference>
<dbReference type="PANTHER" id="PTHR21356:SF1">
    <property type="entry name" value="ARMADILLO REPEAT-CONTAINING PROTEIN 2"/>
    <property type="match status" value="1"/>
</dbReference>
<accession>A0ABM0M7I5</accession>
<evidence type="ECO:0000313" key="2">
    <source>
        <dbReference type="Proteomes" id="UP000694865"/>
    </source>
</evidence>
<gene>
    <name evidence="3" type="primary">LOC100376011</name>
</gene>
<dbReference type="SUPFAM" id="SSF48371">
    <property type="entry name" value="ARM repeat"/>
    <property type="match status" value="1"/>
</dbReference>
<proteinExistence type="predicted"/>
<keyword evidence="2" id="KW-1185">Reference proteome</keyword>
<feature type="compositionally biased region" description="Basic and acidic residues" evidence="1">
    <location>
        <begin position="33"/>
        <end position="48"/>
    </location>
</feature>
<dbReference type="PANTHER" id="PTHR21356">
    <property type="entry name" value="ARMADILLO REPEAT CONTAINING 2"/>
    <property type="match status" value="1"/>
</dbReference>
<feature type="compositionally biased region" description="Low complexity" evidence="1">
    <location>
        <begin position="96"/>
        <end position="106"/>
    </location>
</feature>
<dbReference type="GeneID" id="100376011"/>
<organism evidence="2 3">
    <name type="scientific">Saccoglossus kowalevskii</name>
    <name type="common">Acorn worm</name>
    <dbReference type="NCBI Taxonomy" id="10224"/>
    <lineage>
        <taxon>Eukaryota</taxon>
        <taxon>Metazoa</taxon>
        <taxon>Hemichordata</taxon>
        <taxon>Enteropneusta</taxon>
        <taxon>Harrimaniidae</taxon>
        <taxon>Saccoglossus</taxon>
    </lineage>
</organism>
<dbReference type="InterPro" id="IPR000225">
    <property type="entry name" value="Armadillo"/>
</dbReference>
<sequence length="844" mass="95336">MTTRKKIDAPFYVKPQDKKTSSEIINEARQSVREVKTKRPFTPRDSKRTLFGGSTRTPDRPPSAFSLGARHFDGCDSRPVSATRLAPLEHKPPLPVSSSSPPTTTTNDISPKIPKPPPNDAHRTGSGKRFRAKLPSIGADGEGILPSMPGRRGSFPSKAPESPPEEFPRRVHSGPKERTKNFFDEKLDDEMIRSSSAGTIRTTRCDDKICKLDVGKRDDESQEDALYWNTKVLPIIETMESKTKSASVEEIAKLCNSCDLLYSTLESANMLGRTSKRRSSVLKPIYRLLDIDNPKLMLKLARLILAFKVTGNNLTNVCKLVFKVSREETNDTLFMQHNILDLVLEIIHNTDPQTACEALVYCVGALKFLTGNTSLLKELSECGCVEALAKLLISINTAKCEGEKSSNQKSNLLLQVTATFRNLADLGANRHRFITSFVIQELCKVMECYPSDSDLMLNVSRILSKLTLNNDCCSTLSRYPTCFKSFLKLLHLHQRKSDLVVRVCFVLGNLTSKNDEARTSLYNTENSMKILLGVFKTYFKLDVKELQEKLSPSKKDQNKSSNKVEDVLIKLVRVIANLSINQDIGPVISSDVQCVDLLLQILEYKDVLQCEELVLNTVATINNLSYYGKKTTTISERQIEISELLVKILMTDNMDGMIEASRVFGNLSRNLPVREFISEKKVDEMMVTLLDAGNREVVYIACGVLINLMIDEKRRPKLKDERGIKKLIDVLRDFGRNDWQLAGMVCMTLWNYSEKITTSSLAFGEQETNQLIELLEEYLDEETAIDVPSNADLDEETKDFLKSVWERDFCPVAHQLLNRVEKHHTDLVPLEQPDDERYVNERQK</sequence>
<reference evidence="3" key="1">
    <citation type="submission" date="2025-08" db="UniProtKB">
        <authorList>
            <consortium name="RefSeq"/>
        </authorList>
    </citation>
    <scope>IDENTIFICATION</scope>
    <source>
        <tissue evidence="3">Testes</tissue>
    </source>
</reference>
<dbReference type="Proteomes" id="UP000694865">
    <property type="component" value="Unplaced"/>
</dbReference>
<name>A0ABM0M7I5_SACKO</name>
<feature type="compositionally biased region" description="Basic and acidic residues" evidence="1">
    <location>
        <begin position="166"/>
        <end position="176"/>
    </location>
</feature>
<feature type="region of interest" description="Disordered" evidence="1">
    <location>
        <begin position="33"/>
        <end position="176"/>
    </location>
</feature>
<dbReference type="InterPro" id="IPR011989">
    <property type="entry name" value="ARM-like"/>
</dbReference>
<evidence type="ECO:0000313" key="3">
    <source>
        <dbReference type="RefSeq" id="XP_006815976.1"/>
    </source>
</evidence>
<protein>
    <submittedName>
        <fullName evidence="3">Armadillo repeat-containing protein 2-like</fullName>
    </submittedName>
</protein>
<dbReference type="InterPro" id="IPR016024">
    <property type="entry name" value="ARM-type_fold"/>
</dbReference>